<accession>A0A2N9K847</accession>
<dbReference type="GO" id="GO:0005886">
    <property type="term" value="C:plasma membrane"/>
    <property type="evidence" value="ECO:0007669"/>
    <property type="project" value="TreeGrafter"/>
</dbReference>
<dbReference type="GO" id="GO:0005384">
    <property type="term" value="F:manganese ion transmembrane transporter activity"/>
    <property type="evidence" value="ECO:0007669"/>
    <property type="project" value="TreeGrafter"/>
</dbReference>
<dbReference type="PANTHER" id="PTHR11706">
    <property type="entry name" value="SOLUTE CARRIER PROTEIN FAMILY 11 MEMBER"/>
    <property type="match status" value="1"/>
</dbReference>
<dbReference type="GO" id="GO:0015086">
    <property type="term" value="F:cadmium ion transmembrane transporter activity"/>
    <property type="evidence" value="ECO:0007669"/>
    <property type="project" value="TreeGrafter"/>
</dbReference>
<dbReference type="PANTHER" id="PTHR11706:SF2">
    <property type="entry name" value="TRANSPORTER PROTEIN"/>
    <property type="match status" value="1"/>
</dbReference>
<dbReference type="RefSeq" id="WP_105299620.1">
    <property type="nucleotide sequence ID" value="NZ_OKQR01000001.1"/>
</dbReference>
<evidence type="ECO:0000256" key="3">
    <source>
        <dbReference type="ARBA" id="ARBA00022989"/>
    </source>
</evidence>
<dbReference type="Proteomes" id="UP000239237">
    <property type="component" value="Unassembled WGS sequence"/>
</dbReference>
<evidence type="ECO:0000313" key="6">
    <source>
        <dbReference type="EMBL" id="SPD91528.1"/>
    </source>
</evidence>
<feature type="transmembrane region" description="Helical" evidence="5">
    <location>
        <begin position="157"/>
        <end position="174"/>
    </location>
</feature>
<dbReference type="GO" id="GO:0034755">
    <property type="term" value="P:iron ion transmembrane transport"/>
    <property type="evidence" value="ECO:0007669"/>
    <property type="project" value="TreeGrafter"/>
</dbReference>
<feature type="transmembrane region" description="Helical" evidence="5">
    <location>
        <begin position="94"/>
        <end position="111"/>
    </location>
</feature>
<evidence type="ECO:0000256" key="5">
    <source>
        <dbReference type="SAM" id="Phobius"/>
    </source>
</evidence>
<dbReference type="InterPro" id="IPR001046">
    <property type="entry name" value="NRAMP_fam"/>
</dbReference>
<evidence type="ECO:0000313" key="9">
    <source>
        <dbReference type="Proteomes" id="UP000239237"/>
    </source>
</evidence>
<feature type="transmembrane region" description="Helical" evidence="5">
    <location>
        <begin position="348"/>
        <end position="372"/>
    </location>
</feature>
<keyword evidence="4 5" id="KW-0472">Membrane</keyword>
<dbReference type="AlphaFoldDB" id="A0A2N9K847"/>
<evidence type="ECO:0000313" key="7">
    <source>
        <dbReference type="EMBL" id="SPE06753.1"/>
    </source>
</evidence>
<reference evidence="6 9" key="2">
    <citation type="submission" date="2018-02" db="EMBL/GenBank/DDBJ databases">
        <authorList>
            <person name="Rodrigo-Torres L."/>
            <person name="Arahal R. D."/>
            <person name="Lucena T."/>
        </authorList>
    </citation>
    <scope>NUCLEOTIDE SEQUENCE [LARGE SCALE GENOMIC DNA]</scope>
    <source>
        <strain evidence="6 9">CECT 8486</strain>
    </source>
</reference>
<feature type="transmembrane region" description="Helical" evidence="5">
    <location>
        <begin position="123"/>
        <end position="145"/>
    </location>
</feature>
<dbReference type="Pfam" id="PF01566">
    <property type="entry name" value="Nramp"/>
    <property type="match status" value="1"/>
</dbReference>
<feature type="transmembrane region" description="Helical" evidence="5">
    <location>
        <begin position="21"/>
        <end position="40"/>
    </location>
</feature>
<protein>
    <submittedName>
        <fullName evidence="7">Manganese transport protein MntH</fullName>
    </submittedName>
</protein>
<feature type="transmembrane region" description="Helical" evidence="5">
    <location>
        <begin position="323"/>
        <end position="342"/>
    </location>
</feature>
<evidence type="ECO:0000256" key="2">
    <source>
        <dbReference type="ARBA" id="ARBA00022692"/>
    </source>
</evidence>
<reference evidence="7 8" key="1">
    <citation type="submission" date="2018-02" db="EMBL/GenBank/DDBJ databases">
        <authorList>
            <person name="Cohen D.B."/>
            <person name="Kent A.D."/>
        </authorList>
    </citation>
    <scope>NUCLEOTIDE SEQUENCE [LARGE SCALE GENOMIC DNA]</scope>
    <source>
        <strain evidence="7 8">CECT 9216</strain>
    </source>
</reference>
<proteinExistence type="predicted"/>
<organism evidence="7 8">
    <name type="scientific">Leuconostoc suionicum</name>
    <dbReference type="NCBI Taxonomy" id="1511761"/>
    <lineage>
        <taxon>Bacteria</taxon>
        <taxon>Bacillati</taxon>
        <taxon>Bacillota</taxon>
        <taxon>Bacilli</taxon>
        <taxon>Lactobacillales</taxon>
        <taxon>Lactobacillaceae</taxon>
        <taxon>Leuconostoc</taxon>
    </lineage>
</organism>
<feature type="transmembrane region" description="Helical" evidence="5">
    <location>
        <begin position="280"/>
        <end position="302"/>
    </location>
</feature>
<evidence type="ECO:0000256" key="4">
    <source>
        <dbReference type="ARBA" id="ARBA00023136"/>
    </source>
</evidence>
<dbReference type="EMBL" id="OKQU01000001">
    <property type="protein sequence ID" value="SPE06753.1"/>
    <property type="molecule type" value="Genomic_DNA"/>
</dbReference>
<feature type="transmembrane region" description="Helical" evidence="5">
    <location>
        <begin position="194"/>
        <end position="214"/>
    </location>
</feature>
<gene>
    <name evidence="6" type="ORF">LES8486_00508</name>
    <name evidence="7" type="ORF">LES9216_00655</name>
</gene>
<feature type="transmembrane region" description="Helical" evidence="5">
    <location>
        <begin position="52"/>
        <end position="73"/>
    </location>
</feature>
<dbReference type="Proteomes" id="UP000237923">
    <property type="component" value="Unassembled WGS sequence"/>
</dbReference>
<name>A0A2N9K847_9LACO</name>
<evidence type="ECO:0000256" key="1">
    <source>
        <dbReference type="ARBA" id="ARBA00004141"/>
    </source>
</evidence>
<feature type="transmembrane region" description="Helical" evidence="5">
    <location>
        <begin position="235"/>
        <end position="260"/>
    </location>
</feature>
<comment type="subcellular location">
    <subcellularLocation>
        <location evidence="1">Membrane</location>
        <topology evidence="1">Multi-pass membrane protein</topology>
    </subcellularLocation>
</comment>
<evidence type="ECO:0000313" key="8">
    <source>
        <dbReference type="Proteomes" id="UP000237923"/>
    </source>
</evidence>
<keyword evidence="3 5" id="KW-1133">Transmembrane helix</keyword>
<dbReference type="EMBL" id="OKQR01000001">
    <property type="protein sequence ID" value="SPD91528.1"/>
    <property type="molecule type" value="Genomic_DNA"/>
</dbReference>
<keyword evidence="9" id="KW-1185">Reference proteome</keyword>
<sequence length="410" mass="43385">MDQNKIKSNAELSINKRSARSVAMGAAFVMAMAAVGPGFLTQTATFTSQLGPSFGFAILTTILIDIVVQMNIWRIITVSGKHAQQIANDIFPGLGYFLTFLIVVGGFFFNIGNVAGAGLGLNVLFGISAENGAVIAAVLAIIVFVVRNALLVMDRTVQVLAVVKIAVLIYILSVTTVPVSSAIKHTFLPSNIDFYSIVTIVGGTVGGYISFAGGHRLLEGGVHGQKGLKYVNEGALSGIGIASVIRVMLFLAGLAVVMAGHKLDPLNPAADIFKIAAGNFGYKFFGLLLFAAGMTSILGSTFTSVSFMNYSHSPEGVVKFQKYRPYLVIGFIAVSTLVFYIIGKPAQILVVVGAINGLILPIALAILLIGAYKNKIMGTDYKHPILLSILGWIVVLFMAFAGIETLINTL</sequence>
<keyword evidence="2 5" id="KW-0812">Transmembrane</keyword>
<feature type="transmembrane region" description="Helical" evidence="5">
    <location>
        <begin position="384"/>
        <end position="403"/>
    </location>
</feature>